<feature type="domain" description="HTH cro/C1-type" evidence="2">
    <location>
        <begin position="13"/>
        <end position="68"/>
    </location>
</feature>
<dbReference type="Pfam" id="PF13560">
    <property type="entry name" value="HTH_31"/>
    <property type="match status" value="1"/>
</dbReference>
<dbReference type="CDD" id="cd00093">
    <property type="entry name" value="HTH_XRE"/>
    <property type="match status" value="1"/>
</dbReference>
<dbReference type="Gene3D" id="1.10.260.40">
    <property type="entry name" value="lambda repressor-like DNA-binding domains"/>
    <property type="match status" value="1"/>
</dbReference>
<evidence type="ECO:0000259" key="2">
    <source>
        <dbReference type="PROSITE" id="PS50943"/>
    </source>
</evidence>
<dbReference type="OrthoDB" id="3210663at2"/>
<dbReference type="GO" id="GO:0003700">
    <property type="term" value="F:DNA-binding transcription factor activity"/>
    <property type="evidence" value="ECO:0007669"/>
    <property type="project" value="TreeGrafter"/>
</dbReference>
<dbReference type="AlphaFoldDB" id="D9WEL2"/>
<dbReference type="InterPro" id="IPR001387">
    <property type="entry name" value="Cro/C1-type_HTH"/>
</dbReference>
<dbReference type="GO" id="GO:0003677">
    <property type="term" value="F:DNA binding"/>
    <property type="evidence" value="ECO:0007669"/>
    <property type="project" value="UniProtKB-KW"/>
</dbReference>
<gene>
    <name evidence="3" type="ORF">SSOG_04941</name>
</gene>
<reference evidence="3 4" key="1">
    <citation type="submission" date="2009-02" db="EMBL/GenBank/DDBJ databases">
        <title>Annotation of Streptomyces hygroscopicus strain ATCC 53653.</title>
        <authorList>
            <consortium name="The Broad Institute Genome Sequencing Platform"/>
            <consortium name="Broad Institute Microbial Sequencing Center"/>
            <person name="Fischbach M."/>
            <person name="Godfrey P."/>
            <person name="Ward D."/>
            <person name="Young S."/>
            <person name="Zeng Q."/>
            <person name="Koehrsen M."/>
            <person name="Alvarado L."/>
            <person name="Berlin A.M."/>
            <person name="Bochicchio J."/>
            <person name="Borenstein D."/>
            <person name="Chapman S.B."/>
            <person name="Chen Z."/>
            <person name="Engels R."/>
            <person name="Freedman E."/>
            <person name="Gellesch M."/>
            <person name="Goldberg J."/>
            <person name="Griggs A."/>
            <person name="Gujja S."/>
            <person name="Heilman E.R."/>
            <person name="Heiman D.I."/>
            <person name="Hepburn T.A."/>
            <person name="Howarth C."/>
            <person name="Jen D."/>
            <person name="Larson L."/>
            <person name="Lewis B."/>
            <person name="Mehta T."/>
            <person name="Park D."/>
            <person name="Pearson M."/>
            <person name="Richards J."/>
            <person name="Roberts A."/>
            <person name="Saif S."/>
            <person name="Shea T.D."/>
            <person name="Shenoy N."/>
            <person name="Sisk P."/>
            <person name="Stolte C."/>
            <person name="Sykes S.N."/>
            <person name="Thomson T."/>
            <person name="Walk T."/>
            <person name="White J."/>
            <person name="Yandava C."/>
            <person name="Straight P."/>
            <person name="Clardy J."/>
            <person name="Hung D."/>
            <person name="Kolter R."/>
            <person name="Mekalanos J."/>
            <person name="Walker S."/>
            <person name="Walsh C.T."/>
            <person name="Wieland-Brown L.C."/>
            <person name="Haas B."/>
            <person name="Nusbaum C."/>
            <person name="Birren B."/>
        </authorList>
    </citation>
    <scope>NUCLEOTIDE SEQUENCE [LARGE SCALE GENOMIC DNA]</scope>
    <source>
        <strain evidence="3 4">ATCC 53653</strain>
    </source>
</reference>
<dbReference type="PANTHER" id="PTHR46797">
    <property type="entry name" value="HTH-TYPE TRANSCRIPTIONAL REGULATOR"/>
    <property type="match status" value="1"/>
</dbReference>
<dbReference type="RefSeq" id="WP_009717031.1">
    <property type="nucleotide sequence ID" value="NZ_GG657754.1"/>
</dbReference>
<accession>D9WEL2</accession>
<dbReference type="PANTHER" id="PTHR46797:SF1">
    <property type="entry name" value="METHYLPHOSPHONATE SYNTHASE"/>
    <property type="match status" value="1"/>
</dbReference>
<dbReference type="HOGENOM" id="CLU_033540_0_1_11"/>
<dbReference type="PROSITE" id="PS50943">
    <property type="entry name" value="HTH_CROC1"/>
    <property type="match status" value="1"/>
</dbReference>
<organism evidence="3 4">
    <name type="scientific">Streptomyces himastatinicus ATCC 53653</name>
    <dbReference type="NCBI Taxonomy" id="457427"/>
    <lineage>
        <taxon>Bacteria</taxon>
        <taxon>Bacillati</taxon>
        <taxon>Actinomycetota</taxon>
        <taxon>Actinomycetes</taxon>
        <taxon>Kitasatosporales</taxon>
        <taxon>Streptomycetaceae</taxon>
        <taxon>Streptomyces</taxon>
        <taxon>Streptomyces violaceusniger group</taxon>
    </lineage>
</organism>
<name>D9WEL2_9ACTN</name>
<proteinExistence type="predicted"/>
<evidence type="ECO:0000313" key="4">
    <source>
        <dbReference type="Proteomes" id="UP000003963"/>
    </source>
</evidence>
<protein>
    <submittedName>
        <fullName evidence="3">Putative DNA-binding protein</fullName>
    </submittedName>
</protein>
<evidence type="ECO:0000256" key="1">
    <source>
        <dbReference type="ARBA" id="ARBA00023125"/>
    </source>
</evidence>
<dbReference type="SUPFAM" id="SSF47413">
    <property type="entry name" value="lambda repressor-like DNA-binding domains"/>
    <property type="match status" value="1"/>
</dbReference>
<dbReference type="InterPro" id="IPR050807">
    <property type="entry name" value="TransReg_Diox_bact_type"/>
</dbReference>
<dbReference type="SMART" id="SM00530">
    <property type="entry name" value="HTH_XRE"/>
    <property type="match status" value="1"/>
</dbReference>
<dbReference type="EMBL" id="GG657754">
    <property type="protein sequence ID" value="EFL25227.1"/>
    <property type="molecule type" value="Genomic_DNA"/>
</dbReference>
<dbReference type="STRING" id="457427.SSOG_04941"/>
<dbReference type="GO" id="GO:0005829">
    <property type="term" value="C:cytosol"/>
    <property type="evidence" value="ECO:0007669"/>
    <property type="project" value="TreeGrafter"/>
</dbReference>
<dbReference type="Proteomes" id="UP000003963">
    <property type="component" value="Unassembled WGS sequence"/>
</dbReference>
<keyword evidence="4" id="KW-1185">Reference proteome</keyword>
<keyword evidence="1 3" id="KW-0238">DNA-binding</keyword>
<dbReference type="InterPro" id="IPR010982">
    <property type="entry name" value="Lambda_DNA-bd_dom_sf"/>
</dbReference>
<sequence length="396" mass="43363">MADNGPGHIGERLRDIRKRRRLTQHGLSEASGVSISWIRKLEQGEQQDTRLETARKLAAALGVSTTRLIAGRREDEADEATIERWEPVRHALTAPVSDRGADEAPTVEGTSAALTAALPLFSGDRFTDLRPVLPALLRDADALARLNPRGRHLRGRLLQLTGSLMVQTRQFDAAEKALDRAVEDAADRLDGAAIATTRCWLLLRRGQLAQARAVAEREADDVEPRLSRATPAELSAWGWLLLRASAAAVRDNESDIATDALRLAHSAAVAMGREFAPNGDFLRAFGPVTVALKRAENAMVAEEPDRVLSLAARIPAGGLRPTSNNRNRHLLDVARAHVMKRRHADAFGVLQGVWADAPEWLPNQHYARDILGDIIAKRRTMTREMQSMADALGVPL</sequence>
<evidence type="ECO:0000313" key="3">
    <source>
        <dbReference type="EMBL" id="EFL25227.1"/>
    </source>
</evidence>